<name>A0ABU5F7P1_9BACT</name>
<keyword evidence="1" id="KW-0732">Signal</keyword>
<protein>
    <submittedName>
        <fullName evidence="2">Uncharacterized protein</fullName>
    </submittedName>
</protein>
<proteinExistence type="predicted"/>
<accession>A0ABU5F7P1</accession>
<sequence>MRFTLTALLGTLLVAVATAQPPEPTPLPLPAPAPAAPLPIKLKAPKDVPQPTRAELESLEKTLRTLALAHLPTPLVKSDKGWGKQKEFVEGRVMLRNAKKFGPEAPRVQVNDGLWRRITATARNPNETLGVSIPELVKLSPDAARLALDTVMDIDFRVEHQLWKRGLQLYSGETRGHCKAGLKMKAEVLTKTKAVPGSFLPEVTITIKATEANLFYDKVVIDHTAGLDGADAQKAGEFVIDLVKAIKPDLEQQLLEKANAAIMKAVTSKEVKVPLDKLLAAPVKK</sequence>
<feature type="signal peptide" evidence="1">
    <location>
        <begin position="1"/>
        <end position="19"/>
    </location>
</feature>
<evidence type="ECO:0000313" key="3">
    <source>
        <dbReference type="Proteomes" id="UP001272242"/>
    </source>
</evidence>
<dbReference type="EMBL" id="JAXBLV010000242">
    <property type="protein sequence ID" value="MDY3563499.1"/>
    <property type="molecule type" value="Genomic_DNA"/>
</dbReference>
<comment type="caution">
    <text evidence="2">The sequence shown here is derived from an EMBL/GenBank/DDBJ whole genome shotgun (WGS) entry which is preliminary data.</text>
</comment>
<organism evidence="2 3">
    <name type="scientific">Gemmata algarum</name>
    <dbReference type="NCBI Taxonomy" id="2975278"/>
    <lineage>
        <taxon>Bacteria</taxon>
        <taxon>Pseudomonadati</taxon>
        <taxon>Planctomycetota</taxon>
        <taxon>Planctomycetia</taxon>
        <taxon>Gemmatales</taxon>
        <taxon>Gemmataceae</taxon>
        <taxon>Gemmata</taxon>
    </lineage>
</organism>
<dbReference type="Proteomes" id="UP001272242">
    <property type="component" value="Unassembled WGS sequence"/>
</dbReference>
<keyword evidence="3" id="KW-1185">Reference proteome</keyword>
<reference evidence="3" key="1">
    <citation type="journal article" date="2023" name="Mar. Drugs">
        <title>Gemmata algarum, a Novel Planctomycete Isolated from an Algal Mat, Displays Antimicrobial Activity.</title>
        <authorList>
            <person name="Kumar G."/>
            <person name="Kallscheuer N."/>
            <person name="Kashif M."/>
            <person name="Ahamad S."/>
            <person name="Jagadeeshwari U."/>
            <person name="Pannikurungottu S."/>
            <person name="Haufschild T."/>
            <person name="Kabuu M."/>
            <person name="Sasikala C."/>
            <person name="Jogler C."/>
            <person name="Ramana C."/>
        </authorList>
    </citation>
    <scope>NUCLEOTIDE SEQUENCE [LARGE SCALE GENOMIC DNA]</scope>
    <source>
        <strain evidence="3">JC673</strain>
    </source>
</reference>
<feature type="chain" id="PRO_5045568375" evidence="1">
    <location>
        <begin position="20"/>
        <end position="285"/>
    </location>
</feature>
<evidence type="ECO:0000313" key="2">
    <source>
        <dbReference type="EMBL" id="MDY3563499.1"/>
    </source>
</evidence>
<dbReference type="RefSeq" id="WP_320689685.1">
    <property type="nucleotide sequence ID" value="NZ_JAXBLV010000242.1"/>
</dbReference>
<gene>
    <name evidence="2" type="ORF">R5W23_005111</name>
</gene>
<evidence type="ECO:0000256" key="1">
    <source>
        <dbReference type="SAM" id="SignalP"/>
    </source>
</evidence>